<keyword evidence="6" id="KW-1003">Cell membrane</keyword>
<dbReference type="SMART" id="SM00175">
    <property type="entry name" value="RAB"/>
    <property type="match status" value="1"/>
</dbReference>
<comment type="subcellular location">
    <subcellularLocation>
        <location evidence="2">Cell membrane</location>
    </subcellularLocation>
</comment>
<dbReference type="InterPro" id="IPR027417">
    <property type="entry name" value="P-loop_NTPase"/>
</dbReference>
<feature type="domain" description="Adenosine deaminase" evidence="18">
    <location>
        <begin position="238"/>
        <end position="562"/>
    </location>
</feature>
<dbReference type="Gene3D" id="3.20.20.140">
    <property type="entry name" value="Metal-dependent hydrolases"/>
    <property type="match status" value="1"/>
</dbReference>
<dbReference type="FunFam" id="3.40.50.300:FF:000343">
    <property type="entry name" value="Ras family gtpase"/>
    <property type="match status" value="1"/>
</dbReference>
<dbReference type="SMART" id="SM00174">
    <property type="entry name" value="RHO"/>
    <property type="match status" value="1"/>
</dbReference>
<evidence type="ECO:0000256" key="16">
    <source>
        <dbReference type="ARBA" id="ARBA00070474"/>
    </source>
</evidence>
<evidence type="ECO:0000256" key="12">
    <source>
        <dbReference type="ARBA" id="ARBA00023134"/>
    </source>
</evidence>
<dbReference type="Gene3D" id="3.40.50.300">
    <property type="entry name" value="P-loop containing nucleotide triphosphate hydrolases"/>
    <property type="match status" value="1"/>
</dbReference>
<protein>
    <recommendedName>
        <fullName evidence="16">Adenosine deaminase-like protein</fullName>
        <ecNumber evidence="5">3.6.5.2</ecNumber>
    </recommendedName>
</protein>
<keyword evidence="10" id="KW-0862">Zinc</keyword>
<evidence type="ECO:0000313" key="20">
    <source>
        <dbReference type="Proteomes" id="UP000075920"/>
    </source>
</evidence>
<reference evidence="20" key="1">
    <citation type="submission" date="2013-03" db="EMBL/GenBank/DDBJ databases">
        <title>The Genome Sequence of Anopheles minimus MINIMUS1.</title>
        <authorList>
            <consortium name="The Broad Institute Genomics Platform"/>
            <person name="Neafsey D.E."/>
            <person name="Walton C."/>
            <person name="Walker B."/>
            <person name="Young S.K."/>
            <person name="Zeng Q."/>
            <person name="Gargeya S."/>
            <person name="Fitzgerald M."/>
            <person name="Haas B."/>
            <person name="Abouelleil A."/>
            <person name="Allen A.W."/>
            <person name="Alvarado L."/>
            <person name="Arachchi H.M."/>
            <person name="Berlin A.M."/>
            <person name="Chapman S.B."/>
            <person name="Gainer-Dewar J."/>
            <person name="Goldberg J."/>
            <person name="Griggs A."/>
            <person name="Gujja S."/>
            <person name="Hansen M."/>
            <person name="Howarth C."/>
            <person name="Imamovic A."/>
            <person name="Ireland A."/>
            <person name="Larimer J."/>
            <person name="McCowan C."/>
            <person name="Murphy C."/>
            <person name="Pearson M."/>
            <person name="Poon T.W."/>
            <person name="Priest M."/>
            <person name="Roberts A."/>
            <person name="Saif S."/>
            <person name="Shea T."/>
            <person name="Sisk P."/>
            <person name="Sykes S."/>
            <person name="Wortman J."/>
            <person name="Nusbaum C."/>
            <person name="Birren B."/>
        </authorList>
    </citation>
    <scope>NUCLEOTIDE SEQUENCE [LARGE SCALE GENOMIC DNA]</scope>
    <source>
        <strain evidence="20">MINIMUS1</strain>
    </source>
</reference>
<evidence type="ECO:0000256" key="3">
    <source>
        <dbReference type="ARBA" id="ARBA00006676"/>
    </source>
</evidence>
<accession>A0A182WAE2</accession>
<comment type="catalytic activity">
    <reaction evidence="14">
        <text>N(6)-methyl-AMP + H2O + H(+) = IMP + methylamine</text>
        <dbReference type="Rhea" id="RHEA:16001"/>
        <dbReference type="ChEBI" id="CHEBI:15377"/>
        <dbReference type="ChEBI" id="CHEBI:15378"/>
        <dbReference type="ChEBI" id="CHEBI:58053"/>
        <dbReference type="ChEBI" id="CHEBI:59338"/>
        <dbReference type="ChEBI" id="CHEBI:144842"/>
    </reaction>
    <physiologicalReaction direction="left-to-right" evidence="14">
        <dbReference type="Rhea" id="RHEA:16002"/>
    </physiologicalReaction>
</comment>
<sequence length="579" mass="65311">MAGDFSGCTARKKNRAQSIEYNPVKTDGSGENSKHPTNPLTTRSGLRVYKIVILGDGGVGKSAVTLQFVSHSFLDYHDPTIEDSYQQQAVIDGEAALLDILDTAGQVEFTAMRDQYMRCGEGFIICYSVTDRHSFQEASEYRKLIARVRLTEDIPLVLVANKLDLQSQRKVTTEEGKTLAKQFGCPFYETSAALRHYIDEAFFSLVREIRRKEEQRPALAKQQKQFFRFTMDFYRLLPKIELHAHLNGSLSNSTLAELREMKYGKQQPNSGIDGCFYKILHGDSLTLEECFKKFQYAHDLTDRSEALERATQRVIEEFANDNVIYLELRTTPKSTAQMSKREYLSTVLEVISKTPIKQPGIIVKLLPSIDRSKGILEAMENVNLAIELNAQFPGSMVAFDLSGNPFGTQFTDFVPALEKAREHGFRLALHCGEFEDVQEVKQMFALGVDRIGHGTFIEGENLAFASQNNIPFECCLTSNVKCKTVPSYEAHHVAKLLKLKIPVCVCTDDFGVFETSLSQELQICANTFNVSNGQIVELQRNAVEYSFASEEEKQELRIKIDQFADAMCVRNDEFVVQSS</sequence>
<organism evidence="19 20">
    <name type="scientific">Anopheles minimus</name>
    <dbReference type="NCBI Taxonomy" id="112268"/>
    <lineage>
        <taxon>Eukaryota</taxon>
        <taxon>Metazoa</taxon>
        <taxon>Ecdysozoa</taxon>
        <taxon>Arthropoda</taxon>
        <taxon>Hexapoda</taxon>
        <taxon>Insecta</taxon>
        <taxon>Pterygota</taxon>
        <taxon>Neoptera</taxon>
        <taxon>Endopterygota</taxon>
        <taxon>Diptera</taxon>
        <taxon>Nematocera</taxon>
        <taxon>Culicoidea</taxon>
        <taxon>Culicidae</taxon>
        <taxon>Anophelinae</taxon>
        <taxon>Anopheles</taxon>
    </lineage>
</organism>
<reference evidence="19" key="2">
    <citation type="submission" date="2020-05" db="UniProtKB">
        <authorList>
            <consortium name="EnsemblMetazoa"/>
        </authorList>
    </citation>
    <scope>IDENTIFICATION</scope>
    <source>
        <strain evidence="19">MINIMUS1</strain>
    </source>
</reference>
<evidence type="ECO:0000256" key="11">
    <source>
        <dbReference type="ARBA" id="ARBA00023080"/>
    </source>
</evidence>
<dbReference type="SUPFAM" id="SSF51556">
    <property type="entry name" value="Metallo-dependent hydrolases"/>
    <property type="match status" value="1"/>
</dbReference>
<dbReference type="GO" id="GO:0009117">
    <property type="term" value="P:nucleotide metabolic process"/>
    <property type="evidence" value="ECO:0007669"/>
    <property type="project" value="UniProtKB-KW"/>
</dbReference>
<dbReference type="FunFam" id="3.20.20.140:FF:000033">
    <property type="entry name" value="Adenosine deaminase-like protein"/>
    <property type="match status" value="1"/>
</dbReference>
<dbReference type="Pfam" id="PF00071">
    <property type="entry name" value="Ras"/>
    <property type="match status" value="1"/>
</dbReference>
<dbReference type="GO" id="GO:0003925">
    <property type="term" value="F:G protein activity"/>
    <property type="evidence" value="ECO:0007669"/>
    <property type="project" value="UniProtKB-EC"/>
</dbReference>
<dbReference type="EC" id="3.6.5.2" evidence="5"/>
<dbReference type="PRINTS" id="PR00449">
    <property type="entry name" value="RASTRNSFRMNG"/>
</dbReference>
<dbReference type="Proteomes" id="UP000075920">
    <property type="component" value="Unassembled WGS sequence"/>
</dbReference>
<dbReference type="PROSITE" id="PS51419">
    <property type="entry name" value="RAB"/>
    <property type="match status" value="1"/>
</dbReference>
<evidence type="ECO:0000256" key="7">
    <source>
        <dbReference type="ARBA" id="ARBA00022723"/>
    </source>
</evidence>
<dbReference type="InterPro" id="IPR032466">
    <property type="entry name" value="Metal_Hydrolase"/>
</dbReference>
<dbReference type="CDD" id="cd00443">
    <property type="entry name" value="ADA_AMPD"/>
    <property type="match status" value="1"/>
</dbReference>
<keyword evidence="11" id="KW-0546">Nucleotide metabolism</keyword>
<name>A0A182WAE2_9DIPT</name>
<dbReference type="GO" id="GO:0046872">
    <property type="term" value="F:metal ion binding"/>
    <property type="evidence" value="ECO:0007669"/>
    <property type="project" value="UniProtKB-KW"/>
</dbReference>
<evidence type="ECO:0000256" key="5">
    <source>
        <dbReference type="ARBA" id="ARBA00011984"/>
    </source>
</evidence>
<dbReference type="GO" id="GO:0006154">
    <property type="term" value="P:adenosine catabolic process"/>
    <property type="evidence" value="ECO:0007669"/>
    <property type="project" value="TreeGrafter"/>
</dbReference>
<evidence type="ECO:0000256" key="15">
    <source>
        <dbReference type="ARBA" id="ARBA00057464"/>
    </source>
</evidence>
<evidence type="ECO:0000256" key="10">
    <source>
        <dbReference type="ARBA" id="ARBA00022833"/>
    </source>
</evidence>
<keyword evidence="7" id="KW-0479">Metal-binding</keyword>
<dbReference type="SUPFAM" id="SSF52540">
    <property type="entry name" value="P-loop containing nucleoside triphosphate hydrolases"/>
    <property type="match status" value="1"/>
</dbReference>
<keyword evidence="8" id="KW-0547">Nucleotide-binding</keyword>
<comment type="cofactor">
    <cofactor evidence="1">
        <name>Zn(2+)</name>
        <dbReference type="ChEBI" id="CHEBI:29105"/>
    </cofactor>
</comment>
<keyword evidence="13" id="KW-0472">Membrane</keyword>
<dbReference type="PROSITE" id="PS51421">
    <property type="entry name" value="RAS"/>
    <property type="match status" value="1"/>
</dbReference>
<dbReference type="InterPro" id="IPR001365">
    <property type="entry name" value="A_deaminase_dom"/>
</dbReference>
<evidence type="ECO:0000256" key="2">
    <source>
        <dbReference type="ARBA" id="ARBA00004236"/>
    </source>
</evidence>
<dbReference type="EnsemblMetazoa" id="AMIN007320-RA">
    <property type="protein sequence ID" value="AMIN007320-PA"/>
    <property type="gene ID" value="AMIN007320"/>
</dbReference>
<comment type="subunit">
    <text evidence="4">Monomer.</text>
</comment>
<evidence type="ECO:0000256" key="4">
    <source>
        <dbReference type="ARBA" id="ARBA00011245"/>
    </source>
</evidence>
<evidence type="ECO:0000313" key="19">
    <source>
        <dbReference type="EnsemblMetazoa" id="AMIN007320-PA"/>
    </source>
</evidence>
<dbReference type="GO" id="GO:0004000">
    <property type="term" value="F:adenosine deaminase activity"/>
    <property type="evidence" value="ECO:0007669"/>
    <property type="project" value="TreeGrafter"/>
</dbReference>
<evidence type="ECO:0000259" key="18">
    <source>
        <dbReference type="Pfam" id="PF00962"/>
    </source>
</evidence>
<feature type="compositionally biased region" description="Polar residues" evidence="17">
    <location>
        <begin position="29"/>
        <end position="40"/>
    </location>
</feature>
<dbReference type="CDD" id="cd04141">
    <property type="entry name" value="Rit_Rin_Ric"/>
    <property type="match status" value="1"/>
</dbReference>
<evidence type="ECO:0000256" key="6">
    <source>
        <dbReference type="ARBA" id="ARBA00022475"/>
    </source>
</evidence>
<dbReference type="AlphaFoldDB" id="A0A182WAE2"/>
<keyword evidence="20" id="KW-1185">Reference proteome</keyword>
<dbReference type="InterPro" id="IPR005225">
    <property type="entry name" value="Small_GTP-bd"/>
</dbReference>
<proteinExistence type="inferred from homology"/>
<dbReference type="InterPro" id="IPR001806">
    <property type="entry name" value="Small_GTPase"/>
</dbReference>
<dbReference type="NCBIfam" id="TIGR00231">
    <property type="entry name" value="small_GTP"/>
    <property type="match status" value="1"/>
</dbReference>
<dbReference type="SMART" id="SM00173">
    <property type="entry name" value="RAS"/>
    <property type="match status" value="1"/>
</dbReference>
<evidence type="ECO:0000256" key="17">
    <source>
        <dbReference type="SAM" id="MobiDB-lite"/>
    </source>
</evidence>
<dbReference type="Pfam" id="PF00962">
    <property type="entry name" value="A_deaminase"/>
    <property type="match status" value="1"/>
</dbReference>
<dbReference type="GO" id="GO:0005525">
    <property type="term" value="F:GTP binding"/>
    <property type="evidence" value="ECO:0007669"/>
    <property type="project" value="UniProtKB-KW"/>
</dbReference>
<dbReference type="PANTHER" id="PTHR11409:SF42">
    <property type="entry name" value="ADENOSINE DEAMINASE-LIKE PROTEIN"/>
    <property type="match status" value="1"/>
</dbReference>
<dbReference type="STRING" id="112268.A0A182WAE2"/>
<dbReference type="SMART" id="SM00176">
    <property type="entry name" value="RAN"/>
    <property type="match status" value="1"/>
</dbReference>
<dbReference type="GO" id="GO:0005886">
    <property type="term" value="C:plasma membrane"/>
    <property type="evidence" value="ECO:0007669"/>
    <property type="project" value="UniProtKB-SubCell"/>
</dbReference>
<comment type="similarity">
    <text evidence="3">Belongs to the metallo-dependent hydrolases superfamily. Adenosine and AMP deaminases family.</text>
</comment>
<dbReference type="VEuPathDB" id="VectorBase:AMIN007320"/>
<evidence type="ECO:0000256" key="13">
    <source>
        <dbReference type="ARBA" id="ARBA00023136"/>
    </source>
</evidence>
<keyword evidence="12" id="KW-0342">GTP-binding</keyword>
<evidence type="ECO:0000256" key="8">
    <source>
        <dbReference type="ARBA" id="ARBA00022741"/>
    </source>
</evidence>
<feature type="region of interest" description="Disordered" evidence="17">
    <location>
        <begin position="16"/>
        <end position="40"/>
    </location>
</feature>
<evidence type="ECO:0000256" key="14">
    <source>
        <dbReference type="ARBA" id="ARBA00048787"/>
    </source>
</evidence>
<comment type="function">
    <text evidence="15">Catalyzes the hydrolysis of the free cytosolic methylated adenosine nucleotide N(6)-methyl-AMP (N6-mAMP) to produce inositol monophosphate (IMP) and methylamine. Is required for the catabolism of cytosolic N6-mAMP, which is derived from the degradation of mRNA containing N6-methylated adenine (m6A).</text>
</comment>
<evidence type="ECO:0000256" key="1">
    <source>
        <dbReference type="ARBA" id="ARBA00001947"/>
    </source>
</evidence>
<keyword evidence="9" id="KW-0378">Hydrolase</keyword>
<evidence type="ECO:0000256" key="9">
    <source>
        <dbReference type="ARBA" id="ARBA00022801"/>
    </source>
</evidence>
<dbReference type="InterPro" id="IPR006330">
    <property type="entry name" value="Ado/ade_deaminase"/>
</dbReference>
<dbReference type="GO" id="GO:0046103">
    <property type="term" value="P:inosine biosynthetic process"/>
    <property type="evidence" value="ECO:0007669"/>
    <property type="project" value="TreeGrafter"/>
</dbReference>
<dbReference type="PANTHER" id="PTHR11409">
    <property type="entry name" value="ADENOSINE DEAMINASE"/>
    <property type="match status" value="1"/>
</dbReference>